<dbReference type="EMBL" id="JAPUFD010000016">
    <property type="protein sequence ID" value="MDI1491917.1"/>
    <property type="molecule type" value="Genomic_DNA"/>
</dbReference>
<sequence length="806" mass="88731">MADDKAHKQEFLIRDLLTSSVTFFPTRAQVVREIGDITLKPGVNEITIHGLTPTADETSIKVDGKGSATITDMIVEYVDNKETYQDVYPSNSEDEDEDESEEESGEEDSDVIKDLTNDDEKINEALKNANEERASASARLGILENYGKQVQKDGPQDLEGRLVVYQLERSKAFADFQKSETNINKLGDERKALLLKIAKAKERALKEKSKANQAKEKRKEKVKREKEKKFEAKCELKAQRLQFWPKKVYKVVIMLETASEMTPASSRRGSVSSLTKPLTSESTTSDACQAALSVSYITASASWAPRYDVSLNSPSQTGTVIYRAEFYNTTSETWKDAKMILSTSQTAFQGLGEPIPSMKPWYLRLAKGVFGTRSQNLLSDQEQIFRGQAVFQSKPFHQPRENMFGAPSTPSNNKMQDYQMQLMLLEQQNKKRLLTARQEQQHVSPHQQQMQQQQQQQTAQRMAHGEARASGGLFGNTSFNSNQLRTGPSSLFQNNASNSFGSASNTNLTGAATQAFPPPGAPMAMGAGAAARSRSVSVADEEDHGIEGFGADVETIIPEIRELVSQESSWSESGLTASYDIPGLRTIDPSYTMRRHKIASIHLKETQLSYLLVPKLRAAAFLKAKLCNTSSIAFLRGPTGLTLDGTFLGNTLLPRCSAGEIISLSLGVDPSVTVNYGKPTVHRSQSGIINKEGSEIFTRTCTVTNTKSNRPVQGLLLEQKPVSEDDRLRVEILQPRGLKSKGDNVRSGMGVTAGGKEDPKWGKATATLKANGEICWDFKIEAGKAAKFVLEYEAKYPSGEVVVGAS</sequence>
<protein>
    <recommendedName>
        <fullName evidence="6">Mucoidy inhibitor-like protein</fullName>
    </recommendedName>
</protein>
<evidence type="ECO:0000259" key="3">
    <source>
        <dbReference type="Pfam" id="PF13600"/>
    </source>
</evidence>
<organism evidence="4 5">
    <name type="scientific">Ramalina farinacea</name>
    <dbReference type="NCBI Taxonomy" id="258253"/>
    <lineage>
        <taxon>Eukaryota</taxon>
        <taxon>Fungi</taxon>
        <taxon>Dikarya</taxon>
        <taxon>Ascomycota</taxon>
        <taxon>Pezizomycotina</taxon>
        <taxon>Lecanoromycetes</taxon>
        <taxon>OSLEUM clade</taxon>
        <taxon>Lecanoromycetidae</taxon>
        <taxon>Lecanorales</taxon>
        <taxon>Lecanorineae</taxon>
        <taxon>Ramalinaceae</taxon>
        <taxon>Ramalina</taxon>
    </lineage>
</organism>
<dbReference type="Proteomes" id="UP001161017">
    <property type="component" value="Unassembled WGS sequence"/>
</dbReference>
<feature type="domain" description="DUF4140" evidence="3">
    <location>
        <begin position="21"/>
        <end position="143"/>
    </location>
</feature>
<evidence type="ECO:0000313" key="5">
    <source>
        <dbReference type="Proteomes" id="UP001161017"/>
    </source>
</evidence>
<dbReference type="Pfam" id="PF13598">
    <property type="entry name" value="DUF4139"/>
    <property type="match status" value="1"/>
</dbReference>
<evidence type="ECO:0000259" key="2">
    <source>
        <dbReference type="Pfam" id="PF13598"/>
    </source>
</evidence>
<gene>
    <name evidence="4" type="ORF">OHK93_003128</name>
</gene>
<dbReference type="Pfam" id="PF13600">
    <property type="entry name" value="DUF4140"/>
    <property type="match status" value="1"/>
</dbReference>
<feature type="compositionally biased region" description="Acidic residues" evidence="1">
    <location>
        <begin position="92"/>
        <end position="109"/>
    </location>
</feature>
<name>A0AA43QTH1_9LECA</name>
<evidence type="ECO:0000313" key="4">
    <source>
        <dbReference type="EMBL" id="MDI1491917.1"/>
    </source>
</evidence>
<reference evidence="4" key="1">
    <citation type="journal article" date="2023" name="Genome Biol. Evol.">
        <title>First Whole Genome Sequence and Flow Cytometry Genome Size Data for the Lichen-Forming Fungus Ramalina farinacea (Ascomycota).</title>
        <authorList>
            <person name="Llewellyn T."/>
            <person name="Mian S."/>
            <person name="Hill R."/>
            <person name="Leitch I.J."/>
            <person name="Gaya E."/>
        </authorList>
    </citation>
    <scope>NUCLEOTIDE SEQUENCE</scope>
    <source>
        <strain evidence="4">LIQ254RAFAR</strain>
    </source>
</reference>
<feature type="region of interest" description="Disordered" evidence="1">
    <location>
        <begin position="439"/>
        <end position="465"/>
    </location>
</feature>
<comment type="caution">
    <text evidence="4">The sequence shown here is derived from an EMBL/GenBank/DDBJ whole genome shotgun (WGS) entry which is preliminary data.</text>
</comment>
<dbReference type="PANTHER" id="PTHR31005">
    <property type="entry name" value="DUF4139 DOMAIN-CONTAINING PROTEIN"/>
    <property type="match status" value="1"/>
</dbReference>
<dbReference type="AlphaFoldDB" id="A0AA43QTH1"/>
<evidence type="ECO:0008006" key="6">
    <source>
        <dbReference type="Google" id="ProtNLM"/>
    </source>
</evidence>
<feature type="region of interest" description="Disordered" evidence="1">
    <location>
        <begin position="205"/>
        <end position="224"/>
    </location>
</feature>
<keyword evidence="5" id="KW-1185">Reference proteome</keyword>
<evidence type="ECO:0000256" key="1">
    <source>
        <dbReference type="SAM" id="MobiDB-lite"/>
    </source>
</evidence>
<dbReference type="PANTHER" id="PTHR31005:SF8">
    <property type="entry name" value="DUF4139 DOMAIN-CONTAINING PROTEIN"/>
    <property type="match status" value="1"/>
</dbReference>
<dbReference type="InterPro" id="IPR011935">
    <property type="entry name" value="CHP02231"/>
</dbReference>
<dbReference type="InterPro" id="IPR025554">
    <property type="entry name" value="DUF4140"/>
</dbReference>
<feature type="domain" description="DUF4139" evidence="2">
    <location>
        <begin position="292"/>
        <end position="797"/>
    </location>
</feature>
<proteinExistence type="predicted"/>
<dbReference type="InterPro" id="IPR037291">
    <property type="entry name" value="DUF4139"/>
</dbReference>
<accession>A0AA43QTH1</accession>
<feature type="compositionally biased region" description="Low complexity" evidence="1">
    <location>
        <begin position="441"/>
        <end position="460"/>
    </location>
</feature>
<feature type="region of interest" description="Disordered" evidence="1">
    <location>
        <begin position="81"/>
        <end position="117"/>
    </location>
</feature>